<dbReference type="EMBL" id="BPLR01015509">
    <property type="protein sequence ID" value="GIY76645.1"/>
    <property type="molecule type" value="Genomic_DNA"/>
</dbReference>
<evidence type="ECO:0000313" key="3">
    <source>
        <dbReference type="Proteomes" id="UP001054945"/>
    </source>
</evidence>
<sequence>MDTKFGTPSSKPHKYNRTRISNAHSRGRQEETRSWKIYQQPPPQDMGQRSDTPKIFSSGQIWNLHFDNP</sequence>
<protein>
    <submittedName>
        <fullName evidence="2">Uncharacterized protein</fullName>
    </submittedName>
</protein>
<feature type="compositionally biased region" description="Polar residues" evidence="1">
    <location>
        <begin position="47"/>
        <end position="61"/>
    </location>
</feature>
<evidence type="ECO:0000313" key="2">
    <source>
        <dbReference type="EMBL" id="GIY76645.1"/>
    </source>
</evidence>
<gene>
    <name evidence="2" type="ORF">CEXT_640061</name>
</gene>
<accession>A0AAV4W1P3</accession>
<reference evidence="2 3" key="1">
    <citation type="submission" date="2021-06" db="EMBL/GenBank/DDBJ databases">
        <title>Caerostris extrusa draft genome.</title>
        <authorList>
            <person name="Kono N."/>
            <person name="Arakawa K."/>
        </authorList>
    </citation>
    <scope>NUCLEOTIDE SEQUENCE [LARGE SCALE GENOMIC DNA]</scope>
</reference>
<feature type="compositionally biased region" description="Polar residues" evidence="1">
    <location>
        <begin position="1"/>
        <end position="10"/>
    </location>
</feature>
<proteinExistence type="predicted"/>
<name>A0AAV4W1P3_CAEEX</name>
<keyword evidence="3" id="KW-1185">Reference proteome</keyword>
<organism evidence="2 3">
    <name type="scientific">Caerostris extrusa</name>
    <name type="common">Bark spider</name>
    <name type="synonym">Caerostris bankana</name>
    <dbReference type="NCBI Taxonomy" id="172846"/>
    <lineage>
        <taxon>Eukaryota</taxon>
        <taxon>Metazoa</taxon>
        <taxon>Ecdysozoa</taxon>
        <taxon>Arthropoda</taxon>
        <taxon>Chelicerata</taxon>
        <taxon>Arachnida</taxon>
        <taxon>Araneae</taxon>
        <taxon>Araneomorphae</taxon>
        <taxon>Entelegynae</taxon>
        <taxon>Araneoidea</taxon>
        <taxon>Araneidae</taxon>
        <taxon>Caerostris</taxon>
    </lineage>
</organism>
<dbReference type="Proteomes" id="UP001054945">
    <property type="component" value="Unassembled WGS sequence"/>
</dbReference>
<comment type="caution">
    <text evidence="2">The sequence shown here is derived from an EMBL/GenBank/DDBJ whole genome shotgun (WGS) entry which is preliminary data.</text>
</comment>
<dbReference type="AlphaFoldDB" id="A0AAV4W1P3"/>
<feature type="region of interest" description="Disordered" evidence="1">
    <location>
        <begin position="1"/>
        <end position="69"/>
    </location>
</feature>
<evidence type="ECO:0000256" key="1">
    <source>
        <dbReference type="SAM" id="MobiDB-lite"/>
    </source>
</evidence>